<gene>
    <name evidence="7" type="ORF">BAU07_13685</name>
</gene>
<dbReference type="KEGG" id="bfz:BAU07_13685"/>
<dbReference type="AlphaFoldDB" id="A0A193GEX4"/>
<dbReference type="PANTHER" id="PTHR32308:SF0">
    <property type="entry name" value="HPCH_HPAI ALDOLASE_CITRATE LYASE DOMAIN-CONTAINING PROTEIN"/>
    <property type="match status" value="1"/>
</dbReference>
<evidence type="ECO:0000259" key="6">
    <source>
        <dbReference type="Pfam" id="PF03328"/>
    </source>
</evidence>
<dbReference type="InterPro" id="IPR015813">
    <property type="entry name" value="Pyrv/PenolPyrv_kinase-like_dom"/>
</dbReference>
<dbReference type="PANTHER" id="PTHR32308">
    <property type="entry name" value="LYASE BETA SUBUNIT, PUTATIVE (AFU_ORTHOLOGUE AFUA_4G13030)-RELATED"/>
    <property type="match status" value="1"/>
</dbReference>
<evidence type="ECO:0000313" key="7">
    <source>
        <dbReference type="EMBL" id="ANN78001.1"/>
    </source>
</evidence>
<evidence type="ECO:0000256" key="5">
    <source>
        <dbReference type="PIRSR" id="PIRSR015582-2"/>
    </source>
</evidence>
<name>A0A193GEX4_9BORD</name>
<dbReference type="GO" id="GO:0000287">
    <property type="term" value="F:magnesium ion binding"/>
    <property type="evidence" value="ECO:0007669"/>
    <property type="project" value="TreeGrafter"/>
</dbReference>
<feature type="binding site" evidence="5">
    <location>
        <position position="136"/>
    </location>
    <ligand>
        <name>Mg(2+)</name>
        <dbReference type="ChEBI" id="CHEBI:18420"/>
    </ligand>
</feature>
<dbReference type="STRING" id="463014.BAU07_13685"/>
<feature type="binding site" evidence="5">
    <location>
        <position position="166"/>
    </location>
    <ligand>
        <name>Mg(2+)</name>
        <dbReference type="ChEBI" id="CHEBI:18420"/>
    </ligand>
</feature>
<dbReference type="InterPro" id="IPR040442">
    <property type="entry name" value="Pyrv_kinase-like_dom_sf"/>
</dbReference>
<dbReference type="SUPFAM" id="SSF51621">
    <property type="entry name" value="Phosphoenolpyruvate/pyruvate domain"/>
    <property type="match status" value="1"/>
</dbReference>
<keyword evidence="8" id="KW-1185">Reference proteome</keyword>
<proteinExistence type="predicted"/>
<feature type="binding site" evidence="4">
    <location>
        <position position="69"/>
    </location>
    <ligand>
        <name>substrate</name>
    </ligand>
</feature>
<dbReference type="PIRSF" id="PIRSF015582">
    <property type="entry name" value="Cit_lyase_B"/>
    <property type="match status" value="1"/>
</dbReference>
<evidence type="ECO:0000313" key="8">
    <source>
        <dbReference type="Proteomes" id="UP000091926"/>
    </source>
</evidence>
<organism evidence="7 8">
    <name type="scientific">Bordetella flabilis</name>
    <dbReference type="NCBI Taxonomy" id="463014"/>
    <lineage>
        <taxon>Bacteria</taxon>
        <taxon>Pseudomonadati</taxon>
        <taxon>Pseudomonadota</taxon>
        <taxon>Betaproteobacteria</taxon>
        <taxon>Burkholderiales</taxon>
        <taxon>Alcaligenaceae</taxon>
        <taxon>Bordetella</taxon>
    </lineage>
</organism>
<dbReference type="Proteomes" id="UP000091926">
    <property type="component" value="Chromosome"/>
</dbReference>
<comment type="cofactor">
    <cofactor evidence="1">
        <name>Mg(2+)</name>
        <dbReference type="ChEBI" id="CHEBI:18420"/>
    </cofactor>
</comment>
<protein>
    <recommendedName>
        <fullName evidence="6">HpcH/HpaI aldolase/citrate lyase domain-containing protein</fullName>
    </recommendedName>
</protein>
<keyword evidence="2 5" id="KW-0479">Metal-binding</keyword>
<feature type="binding site" evidence="4">
    <location>
        <position position="136"/>
    </location>
    <ligand>
        <name>substrate</name>
    </ligand>
</feature>
<feature type="domain" description="HpcH/HpaI aldolase/citrate lyase" evidence="6">
    <location>
        <begin position="10"/>
        <end position="235"/>
    </location>
</feature>
<keyword evidence="3 5" id="KW-0460">Magnesium</keyword>
<evidence type="ECO:0000256" key="3">
    <source>
        <dbReference type="ARBA" id="ARBA00022842"/>
    </source>
</evidence>
<dbReference type="GO" id="GO:0003824">
    <property type="term" value="F:catalytic activity"/>
    <property type="evidence" value="ECO:0007669"/>
    <property type="project" value="InterPro"/>
</dbReference>
<dbReference type="OrthoDB" id="348111at2"/>
<dbReference type="InterPro" id="IPR005000">
    <property type="entry name" value="Aldolase/citrate-lyase_domain"/>
</dbReference>
<accession>A0A193GEX4</accession>
<dbReference type="Pfam" id="PF03328">
    <property type="entry name" value="HpcH_HpaI"/>
    <property type="match status" value="1"/>
</dbReference>
<reference evidence="7 8" key="1">
    <citation type="submission" date="2016-06" db="EMBL/GenBank/DDBJ databases">
        <title>Complete genome sequences of Bordetella bronchialis and Bordetella flabilis.</title>
        <authorList>
            <person name="LiPuma J.J."/>
            <person name="Spilker T."/>
        </authorList>
    </citation>
    <scope>NUCLEOTIDE SEQUENCE [LARGE SCALE GENOMIC DNA]</scope>
    <source>
        <strain evidence="7 8">AU10664</strain>
    </source>
</reference>
<sequence>MTASTRKMYRTLLFAPGSRPELLIKAQGGEADALIFDLEDSVAANAKDEARANVATVLAQGLKKPTYLRIHNPRAGDFASDLAILKMAGDLTQVMGVVVPKAERPDDLLAVAAVLAELETGHGLPANRLDIVPLIETCLGLRNTYDLCVATPRVGGVALASAEEGDFMVDLGGRWTPHSLALAYPRGKMVVDARAAGIEWIVDGVFMNLQDLDALRAECLLARELGCAGKMAIHPSQVPVMHEVFTPSAQEIEHARGLLAAFREGEARGLGAVRYRGMMVDYANARLAERTLALAGR</sequence>
<dbReference type="GO" id="GO:0006107">
    <property type="term" value="P:oxaloacetate metabolic process"/>
    <property type="evidence" value="ECO:0007669"/>
    <property type="project" value="TreeGrafter"/>
</dbReference>
<dbReference type="RefSeq" id="WP_066658632.1">
    <property type="nucleotide sequence ID" value="NZ_CBCSCL010000001.1"/>
</dbReference>
<evidence type="ECO:0000256" key="2">
    <source>
        <dbReference type="ARBA" id="ARBA00022723"/>
    </source>
</evidence>
<dbReference type="Gene3D" id="3.20.20.60">
    <property type="entry name" value="Phosphoenolpyruvate-binding domains"/>
    <property type="match status" value="1"/>
</dbReference>
<dbReference type="InterPro" id="IPR011206">
    <property type="entry name" value="Citrate_lyase_beta/mcl1/mcl2"/>
</dbReference>
<evidence type="ECO:0000256" key="1">
    <source>
        <dbReference type="ARBA" id="ARBA00001946"/>
    </source>
</evidence>
<evidence type="ECO:0000256" key="4">
    <source>
        <dbReference type="PIRSR" id="PIRSR015582-1"/>
    </source>
</evidence>
<dbReference type="EMBL" id="CP016172">
    <property type="protein sequence ID" value="ANN78001.1"/>
    <property type="molecule type" value="Genomic_DNA"/>
</dbReference>